<dbReference type="InterPro" id="IPR050843">
    <property type="entry name" value="Glycosyl_Hydrlase_38"/>
</dbReference>
<feature type="signal peptide" evidence="1">
    <location>
        <begin position="1"/>
        <end position="20"/>
    </location>
</feature>
<dbReference type="InterPro" id="IPR027291">
    <property type="entry name" value="Glyco_hydro_38_N_sf"/>
</dbReference>
<evidence type="ECO:0000256" key="1">
    <source>
        <dbReference type="SAM" id="SignalP"/>
    </source>
</evidence>
<evidence type="ECO:0000313" key="3">
    <source>
        <dbReference type="EMBL" id="RLN52145.1"/>
    </source>
</evidence>
<dbReference type="InterPro" id="IPR000602">
    <property type="entry name" value="Glyco_hydro_38_N"/>
</dbReference>
<dbReference type="PANTHER" id="PTHR11607">
    <property type="entry name" value="ALPHA-MANNOSIDASE"/>
    <property type="match status" value="1"/>
</dbReference>
<dbReference type="PANTHER" id="PTHR11607:SF3">
    <property type="entry name" value="LYSOSOMAL ALPHA-MANNOSIDASE"/>
    <property type="match status" value="1"/>
</dbReference>
<dbReference type="GO" id="GO:0004559">
    <property type="term" value="F:alpha-mannosidase activity"/>
    <property type="evidence" value="ECO:0007669"/>
    <property type="project" value="InterPro"/>
</dbReference>
<dbReference type="GO" id="GO:0006013">
    <property type="term" value="P:mannose metabolic process"/>
    <property type="evidence" value="ECO:0007669"/>
    <property type="project" value="InterPro"/>
</dbReference>
<organism evidence="3 4">
    <name type="scientific">Phytophthora kernoviae</name>
    <dbReference type="NCBI Taxonomy" id="325452"/>
    <lineage>
        <taxon>Eukaryota</taxon>
        <taxon>Sar</taxon>
        <taxon>Stramenopiles</taxon>
        <taxon>Oomycota</taxon>
        <taxon>Peronosporomycetes</taxon>
        <taxon>Peronosporales</taxon>
        <taxon>Peronosporaceae</taxon>
        <taxon>Phytophthora</taxon>
    </lineage>
</organism>
<dbReference type="OrthoDB" id="2016903at2759"/>
<sequence length="216" mass="24689">MRSLAILATSLALTAAIVSANCDPTKWSPPVDGQYNTTGRIDPNKLNVHLIAHSHDDPGWLIGVDQYYMEKVQYILDTAVEELVRNPDRQFMFVEQSFFQRWWHQQGSEVRGIVKQLVKEGRLDLTVNGGWCMHDEATPHYIAMVDQTAYGHQLLMDEFGISPRIGWQIDPFGHSATQGSLLSQGVGFDALYFARIDYQDYGQRIKTKDLEFIWRP</sequence>
<dbReference type="Pfam" id="PF01074">
    <property type="entry name" value="Glyco_hydro_38N"/>
    <property type="match status" value="1"/>
</dbReference>
<dbReference type="Proteomes" id="UP000277300">
    <property type="component" value="Unassembled WGS sequence"/>
</dbReference>
<dbReference type="EMBL" id="MBDO02000809">
    <property type="protein sequence ID" value="RLN52145.1"/>
    <property type="molecule type" value="Genomic_DNA"/>
</dbReference>
<accession>A0A3F2RBY3</accession>
<dbReference type="Gene3D" id="3.20.110.10">
    <property type="entry name" value="Glycoside hydrolase 38, N terminal domain"/>
    <property type="match status" value="1"/>
</dbReference>
<feature type="non-terminal residue" evidence="3">
    <location>
        <position position="216"/>
    </location>
</feature>
<proteinExistence type="predicted"/>
<dbReference type="AlphaFoldDB" id="A0A3F2RBY3"/>
<protein>
    <recommendedName>
        <fullName evidence="2">Glycoside hydrolase family 38 N-terminal domain-containing protein</fullName>
    </recommendedName>
</protein>
<comment type="caution">
    <text evidence="3">The sequence shown here is derived from an EMBL/GenBank/DDBJ whole genome shotgun (WGS) entry which is preliminary data.</text>
</comment>
<evidence type="ECO:0000259" key="2">
    <source>
        <dbReference type="Pfam" id="PF01074"/>
    </source>
</evidence>
<evidence type="ECO:0000313" key="4">
    <source>
        <dbReference type="Proteomes" id="UP000277300"/>
    </source>
</evidence>
<name>A0A3F2RBY3_9STRA</name>
<dbReference type="InterPro" id="IPR011330">
    <property type="entry name" value="Glyco_hydro/deAcase_b/a-brl"/>
</dbReference>
<keyword evidence="1" id="KW-0732">Signal</keyword>
<gene>
    <name evidence="3" type="ORF">BBP00_00009711</name>
</gene>
<reference evidence="3 4" key="1">
    <citation type="submission" date="2018-07" db="EMBL/GenBank/DDBJ databases">
        <title>Genome sequencing of oomycete isolates from Chile give support for New Zealand origin for Phytophthora kernoviae and make available the first Nothophytophthora sp. genome.</title>
        <authorList>
            <person name="Studholme D.J."/>
            <person name="Sanfuentes E."/>
            <person name="Panda P."/>
            <person name="Hill R."/>
            <person name="Sambles C."/>
            <person name="Grant M."/>
            <person name="Williams N.M."/>
            <person name="Mcdougal R.L."/>
        </authorList>
    </citation>
    <scope>NUCLEOTIDE SEQUENCE [LARGE SCALE GENOMIC DNA]</scope>
    <source>
        <strain evidence="3">Chile6</strain>
    </source>
</reference>
<feature type="chain" id="PRO_5017619370" description="Glycoside hydrolase family 38 N-terminal domain-containing protein" evidence="1">
    <location>
        <begin position="21"/>
        <end position="216"/>
    </location>
</feature>
<dbReference type="SUPFAM" id="SSF88713">
    <property type="entry name" value="Glycoside hydrolase/deacetylase"/>
    <property type="match status" value="1"/>
</dbReference>
<feature type="domain" description="Glycoside hydrolase family 38 N-terminal" evidence="2">
    <location>
        <begin position="47"/>
        <end position="215"/>
    </location>
</feature>